<evidence type="ECO:0000256" key="3">
    <source>
        <dbReference type="ARBA" id="ARBA00007939"/>
    </source>
</evidence>
<protein>
    <recommendedName>
        <fullName evidence="4">Anaphase-promoting complex subunit CDC26</fullName>
    </recommendedName>
    <alternativeName>
        <fullName evidence="11">Cell division cycle protein 26 homolog</fullName>
    </alternativeName>
</protein>
<keyword evidence="8" id="KW-0175">Coiled coil</keyword>
<keyword evidence="9" id="KW-0539">Nucleus</keyword>
<comment type="similarity">
    <text evidence="3">Belongs to the CDC26 family.</text>
</comment>
<dbReference type="GO" id="GO:0007346">
    <property type="term" value="P:regulation of mitotic cell cycle"/>
    <property type="evidence" value="ECO:0007669"/>
    <property type="project" value="TreeGrafter"/>
</dbReference>
<dbReference type="PANTHER" id="PTHR28579">
    <property type="entry name" value="ANAPHASE-PROMOTING COMPLEX SUBUNIT CDC26"/>
    <property type="match status" value="1"/>
</dbReference>
<dbReference type="AlphaFoldDB" id="A0AAV4FKB5"/>
<gene>
    <name evidence="13" type="ORF">ElyMa_002138300</name>
</gene>
<keyword evidence="7" id="KW-0833">Ubl conjugation pathway</keyword>
<evidence type="ECO:0000313" key="13">
    <source>
        <dbReference type="EMBL" id="GFR73456.1"/>
    </source>
</evidence>
<comment type="subcellular location">
    <subcellularLocation>
        <location evidence="1">Nucleus</location>
    </subcellularLocation>
</comment>
<evidence type="ECO:0000256" key="5">
    <source>
        <dbReference type="ARBA" id="ARBA00022618"/>
    </source>
</evidence>
<dbReference type="GO" id="GO:0051301">
    <property type="term" value="P:cell division"/>
    <property type="evidence" value="ECO:0007669"/>
    <property type="project" value="UniProtKB-KW"/>
</dbReference>
<evidence type="ECO:0000313" key="14">
    <source>
        <dbReference type="Proteomes" id="UP000762676"/>
    </source>
</evidence>
<dbReference type="PANTHER" id="PTHR28579:SF1">
    <property type="entry name" value="ANAPHASE-PROMOTING COMPLEX SUBUNIT CDC26"/>
    <property type="match status" value="1"/>
</dbReference>
<comment type="caution">
    <text evidence="13">The sequence shown here is derived from an EMBL/GenBank/DDBJ whole genome shotgun (WGS) entry which is preliminary data.</text>
</comment>
<evidence type="ECO:0000256" key="12">
    <source>
        <dbReference type="SAM" id="MobiDB-lite"/>
    </source>
</evidence>
<keyword evidence="5" id="KW-0132">Cell division</keyword>
<feature type="region of interest" description="Disordered" evidence="12">
    <location>
        <begin position="27"/>
        <end position="46"/>
    </location>
</feature>
<sequence length="72" mass="8269">MLRRKPTRIELKISDLEEYEAVKKEKEAAKNAATKSDPESTPNLYNSKSRMEAVHARIGYLPRPFPQTNIIP</sequence>
<comment type="pathway">
    <text evidence="2">Protein modification; protein ubiquitination.</text>
</comment>
<reference evidence="13 14" key="1">
    <citation type="journal article" date="2021" name="Elife">
        <title>Chloroplast acquisition without the gene transfer in kleptoplastic sea slugs, Plakobranchus ocellatus.</title>
        <authorList>
            <person name="Maeda T."/>
            <person name="Takahashi S."/>
            <person name="Yoshida T."/>
            <person name="Shimamura S."/>
            <person name="Takaki Y."/>
            <person name="Nagai Y."/>
            <person name="Toyoda A."/>
            <person name="Suzuki Y."/>
            <person name="Arimoto A."/>
            <person name="Ishii H."/>
            <person name="Satoh N."/>
            <person name="Nishiyama T."/>
            <person name="Hasebe M."/>
            <person name="Maruyama T."/>
            <person name="Minagawa J."/>
            <person name="Obokata J."/>
            <person name="Shigenobu S."/>
        </authorList>
    </citation>
    <scope>NUCLEOTIDE SEQUENCE [LARGE SCALE GENOMIC DNA]</scope>
</reference>
<evidence type="ECO:0000256" key="4">
    <source>
        <dbReference type="ARBA" id="ARBA00018549"/>
    </source>
</evidence>
<evidence type="ECO:0000256" key="8">
    <source>
        <dbReference type="ARBA" id="ARBA00023054"/>
    </source>
</evidence>
<evidence type="ECO:0000256" key="9">
    <source>
        <dbReference type="ARBA" id="ARBA00023242"/>
    </source>
</evidence>
<dbReference type="EMBL" id="BMAT01004447">
    <property type="protein sequence ID" value="GFR73456.1"/>
    <property type="molecule type" value="Genomic_DNA"/>
</dbReference>
<dbReference type="GO" id="GO:0005680">
    <property type="term" value="C:anaphase-promoting complex"/>
    <property type="evidence" value="ECO:0007669"/>
    <property type="project" value="InterPro"/>
</dbReference>
<dbReference type="GO" id="GO:0070979">
    <property type="term" value="P:protein K11-linked ubiquitination"/>
    <property type="evidence" value="ECO:0007669"/>
    <property type="project" value="TreeGrafter"/>
</dbReference>
<evidence type="ECO:0000256" key="11">
    <source>
        <dbReference type="ARBA" id="ARBA00032907"/>
    </source>
</evidence>
<keyword evidence="10" id="KW-0131">Cell cycle</keyword>
<keyword evidence="6" id="KW-0498">Mitosis</keyword>
<organism evidence="13 14">
    <name type="scientific">Elysia marginata</name>
    <dbReference type="NCBI Taxonomy" id="1093978"/>
    <lineage>
        <taxon>Eukaryota</taxon>
        <taxon>Metazoa</taxon>
        <taxon>Spiralia</taxon>
        <taxon>Lophotrochozoa</taxon>
        <taxon>Mollusca</taxon>
        <taxon>Gastropoda</taxon>
        <taxon>Heterobranchia</taxon>
        <taxon>Euthyneura</taxon>
        <taxon>Panpulmonata</taxon>
        <taxon>Sacoglossa</taxon>
        <taxon>Placobranchoidea</taxon>
        <taxon>Plakobranchidae</taxon>
        <taxon>Elysia</taxon>
    </lineage>
</organism>
<proteinExistence type="inferred from homology"/>
<evidence type="ECO:0000256" key="2">
    <source>
        <dbReference type="ARBA" id="ARBA00004906"/>
    </source>
</evidence>
<evidence type="ECO:0000256" key="1">
    <source>
        <dbReference type="ARBA" id="ARBA00004123"/>
    </source>
</evidence>
<dbReference type="GO" id="GO:0031145">
    <property type="term" value="P:anaphase-promoting complex-dependent catabolic process"/>
    <property type="evidence" value="ECO:0007669"/>
    <property type="project" value="InterPro"/>
</dbReference>
<keyword evidence="14" id="KW-1185">Reference proteome</keyword>
<name>A0AAV4FKB5_9GAST</name>
<evidence type="ECO:0000256" key="6">
    <source>
        <dbReference type="ARBA" id="ARBA00022776"/>
    </source>
</evidence>
<accession>A0AAV4FKB5</accession>
<dbReference type="Pfam" id="PF10471">
    <property type="entry name" value="ANAPC_CDC26"/>
    <property type="match status" value="1"/>
</dbReference>
<evidence type="ECO:0000256" key="10">
    <source>
        <dbReference type="ARBA" id="ARBA00023306"/>
    </source>
</evidence>
<evidence type="ECO:0000256" key="7">
    <source>
        <dbReference type="ARBA" id="ARBA00022786"/>
    </source>
</evidence>
<dbReference type="InterPro" id="IPR018860">
    <property type="entry name" value="APC_suCDC26"/>
</dbReference>
<dbReference type="Proteomes" id="UP000762676">
    <property type="component" value="Unassembled WGS sequence"/>
</dbReference>